<dbReference type="EMBL" id="GEDG01029551">
    <property type="protein sequence ID" value="JAP12471.1"/>
    <property type="molecule type" value="Transcribed_RNA"/>
</dbReference>
<evidence type="ECO:0000313" key="1">
    <source>
        <dbReference type="EMBL" id="JAP12471.1"/>
    </source>
</evidence>
<protein>
    <submittedName>
        <fullName evidence="1">Putative ovule protein</fullName>
    </submittedName>
</protein>
<accession>A0A0V0GXF9</accession>
<proteinExistence type="predicted"/>
<sequence>MKLHSLLSRTIICEQSSKINTLFAPIVASSEFNDTSYSLTKSLGFDSICALPHASPCNQRRMQLHSQLSQNGRARVCACRNFENMQLYTLLSPIVAISEFNHTS</sequence>
<reference evidence="1" key="1">
    <citation type="submission" date="2015-12" db="EMBL/GenBank/DDBJ databases">
        <title>Gene expression during late stages of embryo sac development: a critical building block for successful pollen-pistil interactions.</title>
        <authorList>
            <person name="Liu Y."/>
            <person name="Joly V."/>
            <person name="Sabar M."/>
            <person name="Matton D.P."/>
        </authorList>
    </citation>
    <scope>NUCLEOTIDE SEQUENCE</scope>
</reference>
<organism evidence="1">
    <name type="scientific">Solanum chacoense</name>
    <name type="common">Chaco potato</name>
    <dbReference type="NCBI Taxonomy" id="4108"/>
    <lineage>
        <taxon>Eukaryota</taxon>
        <taxon>Viridiplantae</taxon>
        <taxon>Streptophyta</taxon>
        <taxon>Embryophyta</taxon>
        <taxon>Tracheophyta</taxon>
        <taxon>Spermatophyta</taxon>
        <taxon>Magnoliopsida</taxon>
        <taxon>eudicotyledons</taxon>
        <taxon>Gunneridae</taxon>
        <taxon>Pentapetalae</taxon>
        <taxon>asterids</taxon>
        <taxon>lamiids</taxon>
        <taxon>Solanales</taxon>
        <taxon>Solanaceae</taxon>
        <taxon>Solanoideae</taxon>
        <taxon>Solaneae</taxon>
        <taxon>Solanum</taxon>
    </lineage>
</organism>
<name>A0A0V0GXF9_SOLCH</name>
<dbReference type="AlphaFoldDB" id="A0A0V0GXF9"/>